<feature type="domain" description="DEAD-box RNA helicase Q" evidence="15">
    <location>
        <begin position="329"/>
        <end position="357"/>
    </location>
</feature>
<dbReference type="Proteomes" id="UP000003786">
    <property type="component" value="Chromosome 4"/>
</dbReference>
<dbReference type="SMART" id="SM00490">
    <property type="entry name" value="HELICc"/>
    <property type="match status" value="1"/>
</dbReference>
<keyword evidence="3 11" id="KW-0547">Nucleotide-binding</keyword>
<dbReference type="GO" id="GO:0008380">
    <property type="term" value="P:RNA splicing"/>
    <property type="evidence" value="ECO:0007669"/>
    <property type="project" value="UniProtKB-KW"/>
</dbReference>
<evidence type="ECO:0000259" key="15">
    <source>
        <dbReference type="PROSITE" id="PS51195"/>
    </source>
</evidence>
<evidence type="ECO:0000256" key="11">
    <source>
        <dbReference type="RuleBase" id="RU000492"/>
    </source>
</evidence>
<comment type="catalytic activity">
    <reaction evidence="9">
        <text>ATP + H2O = ADP + phosphate + H(+)</text>
        <dbReference type="Rhea" id="RHEA:13065"/>
        <dbReference type="ChEBI" id="CHEBI:15377"/>
        <dbReference type="ChEBI" id="CHEBI:15378"/>
        <dbReference type="ChEBI" id="CHEBI:30616"/>
        <dbReference type="ChEBI" id="CHEBI:43474"/>
        <dbReference type="ChEBI" id="CHEBI:456216"/>
        <dbReference type="EC" id="3.6.4.13"/>
    </reaction>
</comment>
<feature type="short sequence motif" description="Q motif" evidence="10">
    <location>
        <begin position="329"/>
        <end position="357"/>
    </location>
</feature>
<dbReference type="CDD" id="cd17945">
    <property type="entry name" value="DEADc_DDX23"/>
    <property type="match status" value="1"/>
</dbReference>
<dbReference type="STRING" id="869250.J4CE48"/>
<dbReference type="eggNOG" id="KOG0333">
    <property type="taxonomic scope" value="Eukaryota"/>
</dbReference>
<dbReference type="Gene3D" id="3.40.50.300">
    <property type="entry name" value="P-loop containing nucleotide triphosphate hydrolases"/>
    <property type="match status" value="2"/>
</dbReference>
<dbReference type="OrthoDB" id="196131at2759"/>
<dbReference type="AlphaFoldDB" id="J4CE48"/>
<proteinExistence type="inferred from homology"/>
<sequence>MEEKKSTSNVVRFGNTTSPEIIPESKLYPSKVASKGNESLLNDGTSRMLSVEQLISKKSEANGPLKVTYISKAQRNRNLEEARKREQLEALKNEENLKRRRRELSERSEREREMERRERQKIKEVERRNEEKERRNERDTKESEKDVKPVNSDLAVLNLLKLPEKEVRDKLIEKELEQIRHHYLGMNRQKKKVQKPSEKFKTIFNFEWDDSEDTTKFDNNPIYQNRPEPQLLFGRGFRAGFDVREQRKRNNFYDELSKRRAENPEWSESMSRQQLDATARKARDLQEAELANTHWTQKKRSEMTDRDWRIFREDFDIYIKGGRVPPPIRTWAESPLPWELLESIKKAGYTKPTPIQMQAIPIALEMRDLIGIAVTGSGKTAAFVLPMLTYVKMLPPLDDETSMDGPYALVMAPSRELALQIYDETNKFSTYCTCRSVAVVGGRSAEAQAFELRKGCEIIIGTPGRIKDCLDRAYTVLSQCNYVVLDEADRMIDMGFEDVVNEILDCIPTTNLKDDDESKALEQELSTKAGHRRYRITQMFSATMPAAVEKLTKKYLRAPCFISIGDVGAGKSSITQKLEFVAESKKRQKLEEVLEHLEPPIIVFVNLKKVTDVIAKNISKIGYRYHPIELLLIPTSTTISISKTYNTKQCSCRAVSLHGGKNQESREDALNKFKSGQYDILVATDVAGRGLDVEGVKAVINYDMPKDIQSYTHRIGRTGRAGLKGLSISFVTEADTALFYDLKQLLVSTDNAVPQELSQHPASKVKPTQADRNITN</sequence>
<feature type="domain" description="Helicase C-terminal" evidence="14">
    <location>
        <begin position="589"/>
        <end position="761"/>
    </location>
</feature>
<dbReference type="EMBL" id="AP011949">
    <property type="protein sequence ID" value="BAM42267.1"/>
    <property type="molecule type" value="Genomic_DNA"/>
</dbReference>
<dbReference type="PROSITE" id="PS51195">
    <property type="entry name" value="Q_MOTIF"/>
    <property type="match status" value="1"/>
</dbReference>
<dbReference type="PROSITE" id="PS00039">
    <property type="entry name" value="DEAD_ATP_HELICASE"/>
    <property type="match status" value="1"/>
</dbReference>
<name>J4CE48_THEOR</name>
<feature type="compositionally biased region" description="Polar residues" evidence="12">
    <location>
        <begin position="7"/>
        <end position="19"/>
    </location>
</feature>
<evidence type="ECO:0000256" key="4">
    <source>
        <dbReference type="ARBA" id="ARBA00022801"/>
    </source>
</evidence>
<evidence type="ECO:0000256" key="1">
    <source>
        <dbReference type="ARBA" id="ARBA00012552"/>
    </source>
</evidence>
<dbReference type="InterPro" id="IPR027417">
    <property type="entry name" value="P-loop_NTPase"/>
</dbReference>
<feature type="region of interest" description="Disordered" evidence="12">
    <location>
        <begin position="56"/>
        <end position="149"/>
    </location>
</feature>
<dbReference type="GO" id="GO:0005524">
    <property type="term" value="F:ATP binding"/>
    <property type="evidence" value="ECO:0007669"/>
    <property type="project" value="UniProtKB-KW"/>
</dbReference>
<evidence type="ECO:0000256" key="7">
    <source>
        <dbReference type="ARBA" id="ARBA00023187"/>
    </source>
</evidence>
<evidence type="ECO:0000259" key="13">
    <source>
        <dbReference type="PROSITE" id="PS51192"/>
    </source>
</evidence>
<dbReference type="EC" id="3.6.4.13" evidence="1"/>
<keyword evidence="5 11" id="KW-0347">Helicase</keyword>
<keyword evidence="17" id="KW-1185">Reference proteome</keyword>
<keyword evidence="4 11" id="KW-0378">Hydrolase</keyword>
<feature type="region of interest" description="Disordered" evidence="12">
    <location>
        <begin position="1"/>
        <end position="22"/>
    </location>
</feature>
<dbReference type="InterPro" id="IPR011545">
    <property type="entry name" value="DEAD/DEAH_box_helicase_dom"/>
</dbReference>
<evidence type="ECO:0000256" key="3">
    <source>
        <dbReference type="ARBA" id="ARBA00022741"/>
    </source>
</evidence>
<dbReference type="OMA" id="ARDIKHM"/>
<evidence type="ECO:0000256" key="2">
    <source>
        <dbReference type="ARBA" id="ARBA00022664"/>
    </source>
</evidence>
<evidence type="ECO:0000256" key="6">
    <source>
        <dbReference type="ARBA" id="ARBA00022840"/>
    </source>
</evidence>
<dbReference type="InterPro" id="IPR057479">
    <property type="entry name" value="PRP28/DDX23-like_helical"/>
</dbReference>
<dbReference type="GeneID" id="20716687"/>
<evidence type="ECO:0000256" key="10">
    <source>
        <dbReference type="PROSITE-ProRule" id="PRU00552"/>
    </source>
</evidence>
<feature type="compositionally biased region" description="Basic and acidic residues" evidence="12">
    <location>
        <begin position="77"/>
        <end position="148"/>
    </location>
</feature>
<dbReference type="PROSITE" id="PS51192">
    <property type="entry name" value="HELICASE_ATP_BIND_1"/>
    <property type="match status" value="1"/>
</dbReference>
<dbReference type="InterPro" id="IPR014014">
    <property type="entry name" value="RNA_helicase_DEAD_Q_motif"/>
</dbReference>
<dbReference type="GO" id="GO:0003676">
    <property type="term" value="F:nucleic acid binding"/>
    <property type="evidence" value="ECO:0007669"/>
    <property type="project" value="InterPro"/>
</dbReference>
<dbReference type="Pfam" id="PF00270">
    <property type="entry name" value="DEAD"/>
    <property type="match status" value="1"/>
</dbReference>
<gene>
    <name evidence="16" type="ORF">TOT_040000636</name>
</gene>
<dbReference type="SMART" id="SM00487">
    <property type="entry name" value="DEXDc"/>
    <property type="match status" value="1"/>
</dbReference>
<evidence type="ECO:0000313" key="17">
    <source>
        <dbReference type="Proteomes" id="UP000003786"/>
    </source>
</evidence>
<evidence type="ECO:0000256" key="8">
    <source>
        <dbReference type="ARBA" id="ARBA00037954"/>
    </source>
</evidence>
<dbReference type="InterPro" id="IPR014001">
    <property type="entry name" value="Helicase_ATP-bd"/>
</dbReference>
<dbReference type="Pfam" id="PF00271">
    <property type="entry name" value="Helicase_C"/>
    <property type="match status" value="1"/>
</dbReference>
<evidence type="ECO:0000256" key="12">
    <source>
        <dbReference type="SAM" id="MobiDB-lite"/>
    </source>
</evidence>
<dbReference type="VEuPathDB" id="PiroplasmaDB:TOT_040000636"/>
<dbReference type="InterPro" id="IPR000629">
    <property type="entry name" value="RNA-helicase_DEAD-box_CS"/>
</dbReference>
<protein>
    <recommendedName>
        <fullName evidence="1">RNA helicase</fullName>
        <ecNumber evidence="1">3.6.4.13</ecNumber>
    </recommendedName>
</protein>
<reference evidence="16 17" key="1">
    <citation type="journal article" date="2012" name="MBio">
        <title>Comparative genome analysis of three eukaryotic parasites with differing abilities to transform leukocytes reveals key mediators of Theileria-induced leukocyte transformation.</title>
        <authorList>
            <person name="Hayashida K."/>
            <person name="Hara Y."/>
            <person name="Abe T."/>
            <person name="Yamasaki C."/>
            <person name="Toyoda A."/>
            <person name="Kosuge T."/>
            <person name="Suzuki Y."/>
            <person name="Sato Y."/>
            <person name="Kawashima S."/>
            <person name="Katayama T."/>
            <person name="Wakaguri H."/>
            <person name="Inoue N."/>
            <person name="Homma K."/>
            <person name="Tada-Umezaki M."/>
            <person name="Yagi Y."/>
            <person name="Fujii Y."/>
            <person name="Habara T."/>
            <person name="Kanehisa M."/>
            <person name="Watanabe H."/>
            <person name="Ito K."/>
            <person name="Gojobori T."/>
            <person name="Sugawara H."/>
            <person name="Imanishi T."/>
            <person name="Weir W."/>
            <person name="Gardner M."/>
            <person name="Pain A."/>
            <person name="Shiels B."/>
            <person name="Hattori M."/>
            <person name="Nene V."/>
            <person name="Sugimoto C."/>
        </authorList>
    </citation>
    <scope>NUCLEOTIDE SEQUENCE [LARGE SCALE GENOMIC DNA]</scope>
    <source>
        <strain evidence="16 17">Shintoku</strain>
    </source>
</reference>
<accession>J4CE48</accession>
<dbReference type="GO" id="GO:0016787">
    <property type="term" value="F:hydrolase activity"/>
    <property type="evidence" value="ECO:0007669"/>
    <property type="project" value="UniProtKB-KW"/>
</dbReference>
<dbReference type="GO" id="GO:0003724">
    <property type="term" value="F:RNA helicase activity"/>
    <property type="evidence" value="ECO:0007669"/>
    <property type="project" value="UniProtKB-EC"/>
</dbReference>
<dbReference type="CDD" id="cd18787">
    <property type="entry name" value="SF2_C_DEAD"/>
    <property type="match status" value="1"/>
</dbReference>
<evidence type="ECO:0000256" key="5">
    <source>
        <dbReference type="ARBA" id="ARBA00022806"/>
    </source>
</evidence>
<dbReference type="PROSITE" id="PS51194">
    <property type="entry name" value="HELICASE_CTER"/>
    <property type="match status" value="1"/>
</dbReference>
<dbReference type="SUPFAM" id="SSF52540">
    <property type="entry name" value="P-loop containing nucleoside triphosphate hydrolases"/>
    <property type="match status" value="1"/>
</dbReference>
<dbReference type="KEGG" id="tot:TOT_040000636"/>
<feature type="domain" description="Helicase ATP-binding" evidence="13">
    <location>
        <begin position="360"/>
        <end position="562"/>
    </location>
</feature>
<evidence type="ECO:0000259" key="14">
    <source>
        <dbReference type="PROSITE" id="PS51194"/>
    </source>
</evidence>
<dbReference type="Pfam" id="PF25430">
    <property type="entry name" value="DDX23"/>
    <property type="match status" value="1"/>
</dbReference>
<organism evidence="16 17">
    <name type="scientific">Theileria orientalis strain Shintoku</name>
    <dbReference type="NCBI Taxonomy" id="869250"/>
    <lineage>
        <taxon>Eukaryota</taxon>
        <taxon>Sar</taxon>
        <taxon>Alveolata</taxon>
        <taxon>Apicomplexa</taxon>
        <taxon>Aconoidasida</taxon>
        <taxon>Piroplasmida</taxon>
        <taxon>Theileriidae</taxon>
        <taxon>Theileria</taxon>
    </lineage>
</organism>
<comment type="similarity">
    <text evidence="8">Belongs to the DEAD box helicase family. DDX23/PRP28 subfamily.</text>
</comment>
<feature type="region of interest" description="Disordered" evidence="12">
    <location>
        <begin position="756"/>
        <end position="776"/>
    </location>
</feature>
<keyword evidence="7" id="KW-0508">mRNA splicing</keyword>
<dbReference type="PANTHER" id="PTHR47958">
    <property type="entry name" value="ATP-DEPENDENT RNA HELICASE DBP3"/>
    <property type="match status" value="1"/>
</dbReference>
<dbReference type="RefSeq" id="XP_009692568.1">
    <property type="nucleotide sequence ID" value="XM_009694273.1"/>
</dbReference>
<evidence type="ECO:0000256" key="9">
    <source>
        <dbReference type="ARBA" id="ARBA00047984"/>
    </source>
</evidence>
<evidence type="ECO:0000313" key="16">
    <source>
        <dbReference type="EMBL" id="BAM42267.1"/>
    </source>
</evidence>
<keyword evidence="2" id="KW-0507">mRNA processing</keyword>
<keyword evidence="6 11" id="KW-0067">ATP-binding</keyword>
<dbReference type="GO" id="GO:0006397">
    <property type="term" value="P:mRNA processing"/>
    <property type="evidence" value="ECO:0007669"/>
    <property type="project" value="UniProtKB-KW"/>
</dbReference>
<dbReference type="InterPro" id="IPR001650">
    <property type="entry name" value="Helicase_C-like"/>
</dbReference>